<protein>
    <submittedName>
        <fullName evidence="1">Uncharacterized protein</fullName>
    </submittedName>
</protein>
<gene>
    <name evidence="1" type="ORF">PS900_01535</name>
</gene>
<dbReference type="EMBL" id="CABVIE010000004">
    <property type="protein sequence ID" value="VVO75548.1"/>
    <property type="molecule type" value="Genomic_DNA"/>
</dbReference>
<evidence type="ECO:0000313" key="1">
    <source>
        <dbReference type="EMBL" id="VVO75548.1"/>
    </source>
</evidence>
<dbReference type="AlphaFoldDB" id="A0A8H2NPY4"/>
<sequence>MLVSNLMQMTIWAALFVLLREFESFAKSLYFSGVTYRPWAFAQ</sequence>
<accession>A0A8H2NPY4</accession>
<organism evidence="1 2">
    <name type="scientific">Pseudomonas fluorescens</name>
    <dbReference type="NCBI Taxonomy" id="294"/>
    <lineage>
        <taxon>Bacteria</taxon>
        <taxon>Pseudomonadati</taxon>
        <taxon>Pseudomonadota</taxon>
        <taxon>Gammaproteobacteria</taxon>
        <taxon>Pseudomonadales</taxon>
        <taxon>Pseudomonadaceae</taxon>
        <taxon>Pseudomonas</taxon>
    </lineage>
</organism>
<proteinExistence type="predicted"/>
<dbReference type="Proteomes" id="UP000325723">
    <property type="component" value="Unassembled WGS sequence"/>
</dbReference>
<reference evidence="1 2" key="1">
    <citation type="submission" date="2019-09" db="EMBL/GenBank/DDBJ databases">
        <authorList>
            <person name="Chandra G."/>
            <person name="Truman W A."/>
        </authorList>
    </citation>
    <scope>NUCLEOTIDE SEQUENCE [LARGE SCALE GENOMIC DNA]</scope>
    <source>
        <strain evidence="1">PS900</strain>
    </source>
</reference>
<evidence type="ECO:0000313" key="2">
    <source>
        <dbReference type="Proteomes" id="UP000325723"/>
    </source>
</evidence>
<name>A0A8H2NPY4_PSEFL</name>
<comment type="caution">
    <text evidence="1">The sequence shown here is derived from an EMBL/GenBank/DDBJ whole genome shotgun (WGS) entry which is preliminary data.</text>
</comment>